<accession>A0A8S5N383</accession>
<reference evidence="1" key="1">
    <citation type="journal article" date="2021" name="Proc. Natl. Acad. Sci. U.S.A.">
        <title>A Catalog of Tens of Thousands of Viruses from Human Metagenomes Reveals Hidden Associations with Chronic Diseases.</title>
        <authorList>
            <person name="Tisza M.J."/>
            <person name="Buck C.B."/>
        </authorList>
    </citation>
    <scope>NUCLEOTIDE SEQUENCE</scope>
    <source>
        <strain evidence="1">CtzMH52</strain>
    </source>
</reference>
<protein>
    <submittedName>
        <fullName evidence="1">Adhesin biosynthesis transcription regulatory protein</fullName>
    </submittedName>
</protein>
<sequence>MKKLRGIPLPEEKQGLVRYTCLCYRDLPKYTQEKIQRLCCEAGGAYSAALWEVMCTRETVTAIALRHHVGESTLYRARKEFYVRWFRKR</sequence>
<proteinExistence type="predicted"/>
<name>A0A8S5N383_9CAUD</name>
<dbReference type="EMBL" id="BK015048">
    <property type="protein sequence ID" value="DAD88799.1"/>
    <property type="molecule type" value="Genomic_DNA"/>
</dbReference>
<organism evidence="1">
    <name type="scientific">Podoviridae sp. ctzMH52</name>
    <dbReference type="NCBI Taxonomy" id="2826596"/>
    <lineage>
        <taxon>Viruses</taxon>
        <taxon>Duplodnaviria</taxon>
        <taxon>Heunggongvirae</taxon>
        <taxon>Uroviricota</taxon>
        <taxon>Caudoviricetes</taxon>
    </lineage>
</organism>
<evidence type="ECO:0000313" key="1">
    <source>
        <dbReference type="EMBL" id="DAD88799.1"/>
    </source>
</evidence>